<sequence length="104" mass="12260">MATSEQQNIDLTKEFSLLPAGYDILKSIEKTNDSQEVTRKVAAFREKIQSCREMLEKIPGVDTNVEKQKRELEFYQNKYKEKCELLEQYRTLPLFTHTPNMQGR</sequence>
<protein>
    <recommendedName>
        <fullName evidence="8">Mediator of RNA polymerase II transcription subunit 9</fullName>
    </recommendedName>
    <alternativeName>
        <fullName evidence="8">Mediator complex subunit 9</fullName>
    </alternativeName>
</protein>
<evidence type="ECO:0000256" key="7">
    <source>
        <dbReference type="ARBA" id="ARBA00025687"/>
    </source>
</evidence>
<evidence type="ECO:0000256" key="4">
    <source>
        <dbReference type="ARBA" id="ARBA00023159"/>
    </source>
</evidence>
<evidence type="ECO:0000256" key="3">
    <source>
        <dbReference type="ARBA" id="ARBA00023015"/>
    </source>
</evidence>
<dbReference type="GO" id="GO:0016592">
    <property type="term" value="C:mediator complex"/>
    <property type="evidence" value="ECO:0007669"/>
    <property type="project" value="InterPro"/>
</dbReference>
<evidence type="ECO:0000313" key="10">
    <source>
        <dbReference type="Proteomes" id="UP001152795"/>
    </source>
</evidence>
<keyword evidence="10" id="KW-1185">Reference proteome</keyword>
<dbReference type="InterPro" id="IPR039242">
    <property type="entry name" value="MED9_metazoa"/>
</dbReference>
<evidence type="ECO:0000313" key="9">
    <source>
        <dbReference type="EMBL" id="CAB3991682.1"/>
    </source>
</evidence>
<keyword evidence="6 8" id="KW-0539">Nucleus</keyword>
<evidence type="ECO:0000256" key="1">
    <source>
        <dbReference type="ARBA" id="ARBA00004123"/>
    </source>
</evidence>
<dbReference type="OrthoDB" id="5950777at2759"/>
<evidence type="ECO:0000256" key="5">
    <source>
        <dbReference type="ARBA" id="ARBA00023163"/>
    </source>
</evidence>
<dbReference type="GO" id="GO:0003712">
    <property type="term" value="F:transcription coregulator activity"/>
    <property type="evidence" value="ECO:0007669"/>
    <property type="project" value="InterPro"/>
</dbReference>
<dbReference type="Proteomes" id="UP001152795">
    <property type="component" value="Unassembled WGS sequence"/>
</dbReference>
<evidence type="ECO:0000256" key="6">
    <source>
        <dbReference type="ARBA" id="ARBA00023242"/>
    </source>
</evidence>
<dbReference type="GO" id="GO:0006357">
    <property type="term" value="P:regulation of transcription by RNA polymerase II"/>
    <property type="evidence" value="ECO:0007669"/>
    <property type="project" value="InterPro"/>
</dbReference>
<comment type="similarity">
    <text evidence="2 8">Belongs to the Mediator complex subunit 9 family.</text>
</comment>
<dbReference type="Pfam" id="PF07544">
    <property type="entry name" value="Med9"/>
    <property type="match status" value="1"/>
</dbReference>
<dbReference type="AlphaFoldDB" id="A0A7D9HXZ8"/>
<dbReference type="PANTHER" id="PTHR20844">
    <property type="entry name" value="MEDIATOR OF RNA POLYMERASE II TRANSCRIPTION, SUBUNIT 9"/>
    <property type="match status" value="1"/>
</dbReference>
<organism evidence="9 10">
    <name type="scientific">Paramuricea clavata</name>
    <name type="common">Red gorgonian</name>
    <name type="synonym">Violescent sea-whip</name>
    <dbReference type="NCBI Taxonomy" id="317549"/>
    <lineage>
        <taxon>Eukaryota</taxon>
        <taxon>Metazoa</taxon>
        <taxon>Cnidaria</taxon>
        <taxon>Anthozoa</taxon>
        <taxon>Octocorallia</taxon>
        <taxon>Malacalcyonacea</taxon>
        <taxon>Plexauridae</taxon>
        <taxon>Paramuricea</taxon>
    </lineage>
</organism>
<evidence type="ECO:0000256" key="8">
    <source>
        <dbReference type="RuleBase" id="RU364145"/>
    </source>
</evidence>
<gene>
    <name evidence="8" type="primary">MED9</name>
    <name evidence="9" type="ORF">PACLA_8A085036</name>
</gene>
<keyword evidence="3 8" id="KW-0805">Transcription regulation</keyword>
<proteinExistence type="inferred from homology"/>
<dbReference type="InterPro" id="IPR011425">
    <property type="entry name" value="Med9"/>
</dbReference>
<comment type="subunit">
    <text evidence="8">Component of the Mediator complex.</text>
</comment>
<keyword evidence="4 8" id="KW-0010">Activator</keyword>
<dbReference type="PANTHER" id="PTHR20844:SF0">
    <property type="entry name" value="MEDIATOR OF RNA POLYMERASE II TRANSCRIPTION SUBUNIT 9"/>
    <property type="match status" value="1"/>
</dbReference>
<evidence type="ECO:0000256" key="2">
    <source>
        <dbReference type="ARBA" id="ARBA00008089"/>
    </source>
</evidence>
<comment type="function">
    <text evidence="7 8">Component of the Mediator complex, a coactivator involved in the regulated transcription of nearly all RNA polymerase II-dependent genes. Mediator functions as a bridge to convey information from gene-specific regulatory proteins to the basal RNA polymerase II transcription machinery. Mediator is recruited to promoters by direct interactions with regulatory proteins and serves as a scaffold for the assembly of a functional preinitiation complex with RNA polymerase II and the general transcription factors.</text>
</comment>
<comment type="subcellular location">
    <subcellularLocation>
        <location evidence="1 8">Nucleus</location>
    </subcellularLocation>
</comment>
<keyword evidence="5 8" id="KW-0804">Transcription</keyword>
<reference evidence="9" key="1">
    <citation type="submission" date="2020-04" db="EMBL/GenBank/DDBJ databases">
        <authorList>
            <person name="Alioto T."/>
            <person name="Alioto T."/>
            <person name="Gomez Garrido J."/>
        </authorList>
    </citation>
    <scope>NUCLEOTIDE SEQUENCE</scope>
    <source>
        <strain evidence="9">A484AB</strain>
    </source>
</reference>
<comment type="caution">
    <text evidence="9">The sequence shown here is derived from an EMBL/GenBank/DDBJ whole genome shotgun (WGS) entry which is preliminary data.</text>
</comment>
<name>A0A7D9HXZ8_PARCT</name>
<dbReference type="EMBL" id="CACRXK020001900">
    <property type="protein sequence ID" value="CAB3991682.1"/>
    <property type="molecule type" value="Genomic_DNA"/>
</dbReference>
<accession>A0A7D9HXZ8</accession>